<dbReference type="GO" id="GO:0016491">
    <property type="term" value="F:oxidoreductase activity"/>
    <property type="evidence" value="ECO:0007669"/>
    <property type="project" value="UniProtKB-KW"/>
</dbReference>
<dbReference type="PANTHER" id="PTHR42973">
    <property type="entry name" value="BINDING OXIDOREDUCTASE, PUTATIVE (AFU_ORTHOLOGUE AFUA_1G17690)-RELATED"/>
    <property type="match status" value="1"/>
</dbReference>
<keyword evidence="8" id="KW-1185">Reference proteome</keyword>
<evidence type="ECO:0000256" key="2">
    <source>
        <dbReference type="ARBA" id="ARBA00022630"/>
    </source>
</evidence>
<dbReference type="InterPro" id="IPR016169">
    <property type="entry name" value="FAD-bd_PCMH_sub2"/>
</dbReference>
<feature type="domain" description="FAD-binding PCMH-type" evidence="6">
    <location>
        <begin position="56"/>
        <end position="227"/>
    </location>
</feature>
<gene>
    <name evidence="7" type="ORF">TD95_004330</name>
</gene>
<keyword evidence="4" id="KW-0560">Oxidoreductase</keyword>
<dbReference type="PANTHER" id="PTHR42973:SF13">
    <property type="entry name" value="FAD-BINDING PCMH-TYPE DOMAIN-CONTAINING PROTEIN"/>
    <property type="match status" value="1"/>
</dbReference>
<keyword evidence="5" id="KW-0732">Signal</keyword>
<feature type="chain" id="PRO_5002482753" description="FAD-binding PCMH-type domain-containing protein" evidence="5">
    <location>
        <begin position="19"/>
        <end position="496"/>
    </location>
</feature>
<comment type="similarity">
    <text evidence="1">Belongs to the oxygen-dependent FAD-linked oxidoreductase family.</text>
</comment>
<dbReference type="InterPro" id="IPR006094">
    <property type="entry name" value="Oxid_FAD_bind_N"/>
</dbReference>
<dbReference type="OrthoDB" id="2151789at2759"/>
<feature type="signal peptide" evidence="5">
    <location>
        <begin position="1"/>
        <end position="18"/>
    </location>
</feature>
<name>A0A0F4ZK80_9PEZI</name>
<dbReference type="EMBL" id="LAEV01000173">
    <property type="protein sequence ID" value="KKA30937.1"/>
    <property type="molecule type" value="Genomic_DNA"/>
</dbReference>
<dbReference type="PROSITE" id="PS51387">
    <property type="entry name" value="FAD_PCMH"/>
    <property type="match status" value="1"/>
</dbReference>
<dbReference type="Proteomes" id="UP000033483">
    <property type="component" value="Unassembled WGS sequence"/>
</dbReference>
<dbReference type="InterPro" id="IPR050416">
    <property type="entry name" value="FAD-linked_Oxidoreductase"/>
</dbReference>
<evidence type="ECO:0000256" key="5">
    <source>
        <dbReference type="SAM" id="SignalP"/>
    </source>
</evidence>
<proteinExistence type="inferred from homology"/>
<keyword evidence="3" id="KW-0274">FAD</keyword>
<evidence type="ECO:0000256" key="4">
    <source>
        <dbReference type="ARBA" id="ARBA00023002"/>
    </source>
</evidence>
<evidence type="ECO:0000313" key="8">
    <source>
        <dbReference type="Proteomes" id="UP000033483"/>
    </source>
</evidence>
<evidence type="ECO:0000259" key="6">
    <source>
        <dbReference type="PROSITE" id="PS51387"/>
    </source>
</evidence>
<dbReference type="Gene3D" id="3.30.465.10">
    <property type="match status" value="1"/>
</dbReference>
<keyword evidence="2" id="KW-0285">Flavoprotein</keyword>
<dbReference type="InterPro" id="IPR036318">
    <property type="entry name" value="FAD-bd_PCMH-like_sf"/>
</dbReference>
<dbReference type="GO" id="GO:0071949">
    <property type="term" value="F:FAD binding"/>
    <property type="evidence" value="ECO:0007669"/>
    <property type="project" value="InterPro"/>
</dbReference>
<dbReference type="InterPro" id="IPR016166">
    <property type="entry name" value="FAD-bd_PCMH"/>
</dbReference>
<evidence type="ECO:0000313" key="7">
    <source>
        <dbReference type="EMBL" id="KKA30937.1"/>
    </source>
</evidence>
<organism evidence="7 8">
    <name type="scientific">Thielaviopsis punctulata</name>
    <dbReference type="NCBI Taxonomy" id="72032"/>
    <lineage>
        <taxon>Eukaryota</taxon>
        <taxon>Fungi</taxon>
        <taxon>Dikarya</taxon>
        <taxon>Ascomycota</taxon>
        <taxon>Pezizomycotina</taxon>
        <taxon>Sordariomycetes</taxon>
        <taxon>Hypocreomycetidae</taxon>
        <taxon>Microascales</taxon>
        <taxon>Ceratocystidaceae</taxon>
        <taxon>Thielaviopsis</taxon>
    </lineage>
</organism>
<evidence type="ECO:0000256" key="1">
    <source>
        <dbReference type="ARBA" id="ARBA00005466"/>
    </source>
</evidence>
<sequence length="496" mass="53887">MKRSALFTLASLALVVHASDSPTCNALDNSGISTATSHLSISYLTETAQYWSTLCSKLKPSCILWPETPADVSSILQQLALNNESFAVKSGGHNPNRGWSSVNDGVLIAMDKFDEVTLDAVAKTVRVGAGQKWGNVMDKLDGTNFTVVGGRLSDVGVGGYILGGGLSFLSTQYGWAANNVLEFEMVLPNGTITSASSTQNVGLFNALRGGGNNFGIVTTYIMRAHHIGDIWGGNYIFFNSEETETKLLAAVRDFTEYYPDPKAAIILTHQQAIGVVSLWTMFLFYDGAQPPVGVFDNFTCLNPAVDTTQTRSYKDLLDANSRGSTEGLVFTIGTETLPNPSTEHGAEVLAGVQQAWRTPAQSVQDVVGAVANIAYQPIPRMLAEKAQELKGDMLNLPADVDRIMLDINYGHLLPVQYDRIEMALMQSYENVNKAVANFTAQGKLKDVFKPLFMDDGFYKQDIFGRYAPEKRQLAQKVAAEVDPTGLFKTRTGGFKP</sequence>
<dbReference type="AlphaFoldDB" id="A0A0F4ZK80"/>
<dbReference type="SUPFAM" id="SSF56176">
    <property type="entry name" value="FAD-binding/transporter-associated domain-like"/>
    <property type="match status" value="1"/>
</dbReference>
<reference evidence="7 8" key="1">
    <citation type="submission" date="2015-03" db="EMBL/GenBank/DDBJ databases">
        <authorList>
            <person name="Radwan O."/>
            <person name="Al-Naeli F.A."/>
            <person name="Rendon G.A."/>
            <person name="Fields C."/>
        </authorList>
    </citation>
    <scope>NUCLEOTIDE SEQUENCE [LARGE SCALE GENOMIC DNA]</scope>
    <source>
        <strain evidence="7">CR-DP1</strain>
    </source>
</reference>
<dbReference type="Pfam" id="PF01565">
    <property type="entry name" value="FAD_binding_4"/>
    <property type="match status" value="1"/>
</dbReference>
<accession>A0A0F4ZK80</accession>
<protein>
    <recommendedName>
        <fullName evidence="6">FAD-binding PCMH-type domain-containing protein</fullName>
    </recommendedName>
</protein>
<comment type="caution">
    <text evidence="7">The sequence shown here is derived from an EMBL/GenBank/DDBJ whole genome shotgun (WGS) entry which is preliminary data.</text>
</comment>
<evidence type="ECO:0000256" key="3">
    <source>
        <dbReference type="ARBA" id="ARBA00022827"/>
    </source>
</evidence>